<feature type="compositionally biased region" description="Basic and acidic residues" evidence="1">
    <location>
        <begin position="105"/>
        <end position="115"/>
    </location>
</feature>
<gene>
    <name evidence="2" type="ORF">CYCCA115_LOCUS3087</name>
</gene>
<feature type="compositionally biased region" description="Basic and acidic residues" evidence="1">
    <location>
        <begin position="49"/>
        <end position="72"/>
    </location>
</feature>
<proteinExistence type="predicted"/>
<name>A0AAD2CG95_9STRA</name>
<feature type="compositionally biased region" description="Low complexity" evidence="1">
    <location>
        <begin position="122"/>
        <end position="135"/>
    </location>
</feature>
<dbReference type="EMBL" id="CAKOGP040000225">
    <property type="protein sequence ID" value="CAJ1932938.1"/>
    <property type="molecule type" value="Genomic_DNA"/>
</dbReference>
<dbReference type="AlphaFoldDB" id="A0AAD2CG95"/>
<dbReference type="SUPFAM" id="SSF55486">
    <property type="entry name" value="Metalloproteases ('zincins'), catalytic domain"/>
    <property type="match status" value="1"/>
</dbReference>
<reference evidence="2" key="1">
    <citation type="submission" date="2023-08" db="EMBL/GenBank/DDBJ databases">
        <authorList>
            <person name="Audoor S."/>
            <person name="Bilcke G."/>
        </authorList>
    </citation>
    <scope>NUCLEOTIDE SEQUENCE</scope>
</reference>
<dbReference type="Proteomes" id="UP001295423">
    <property type="component" value="Unassembled WGS sequence"/>
</dbReference>
<comment type="caution">
    <text evidence="2">The sequence shown here is derived from an EMBL/GenBank/DDBJ whole genome shotgun (WGS) entry which is preliminary data.</text>
</comment>
<organism evidence="2 3">
    <name type="scientific">Cylindrotheca closterium</name>
    <dbReference type="NCBI Taxonomy" id="2856"/>
    <lineage>
        <taxon>Eukaryota</taxon>
        <taxon>Sar</taxon>
        <taxon>Stramenopiles</taxon>
        <taxon>Ochrophyta</taxon>
        <taxon>Bacillariophyta</taxon>
        <taxon>Bacillariophyceae</taxon>
        <taxon>Bacillariophycidae</taxon>
        <taxon>Bacillariales</taxon>
        <taxon>Bacillariaceae</taxon>
        <taxon>Cylindrotheca</taxon>
    </lineage>
</organism>
<feature type="compositionally biased region" description="Basic and acidic residues" evidence="1">
    <location>
        <begin position="136"/>
        <end position="150"/>
    </location>
</feature>
<evidence type="ECO:0000313" key="3">
    <source>
        <dbReference type="Proteomes" id="UP001295423"/>
    </source>
</evidence>
<feature type="compositionally biased region" description="Polar residues" evidence="1">
    <location>
        <begin position="1"/>
        <end position="15"/>
    </location>
</feature>
<keyword evidence="3" id="KW-1185">Reference proteome</keyword>
<accession>A0AAD2CG95</accession>
<protein>
    <submittedName>
        <fullName evidence="2">Uncharacterized protein</fullName>
    </submittedName>
</protein>
<sequence length="532" mass="60380">MDTSPSATSARNSIASYGFLGGSPSKESTQRMNFEDHNQSYSSSMSLETLKDVDGEDFRKVASDKEFSKEPETVQEEAASDEVVREDRSTSLGEEEDLRGAAIVSEEKTEDHETASLHYSSDAVDATDTAGTADTPHVERAEMQSERAEESIGESSSEPEQTRRAVAFNEKENQHIFNTGITPTKVTQLDPEQIQIRRSFSDGVIDNTTLEYVPIRLKCGINVMCAPQVLSASPLVLRCLQTDAQRLFTILPRSVHDLLRRTKIWVNASYSYGSFDDPQILRHSTAHHSDEWLVNIAKDIPEKACSIEIYDCRYYERMRLHWNGAGLLLHEFCHLVHQFCLGLDNSKVMELYLKADCSGKYNETPRRDWAGCDKTHDMAYALVDQKEFFSEMSVSYLSTGYRHLNKADSSVLETCCPPILLPDVFDRVLRQHGIDDPLERPEDSMCYILNYAQRRHPKPKLEIADPIFRERAIATNCRKIPICNKFYPFTRGQLKHYDPSLCHAMGGLWKEIARWKDPEAESSSICAFPTLF</sequence>
<evidence type="ECO:0000313" key="2">
    <source>
        <dbReference type="EMBL" id="CAJ1932938.1"/>
    </source>
</evidence>
<evidence type="ECO:0000256" key="1">
    <source>
        <dbReference type="SAM" id="MobiDB-lite"/>
    </source>
</evidence>
<feature type="region of interest" description="Disordered" evidence="1">
    <location>
        <begin position="1"/>
        <end position="162"/>
    </location>
</feature>